<sequence length="110" mass="11887">MVETPQQRNDFFGNVFLGEGFKPVYSNKLRGPATSSSTSTSLFTIDSILAPRPSKPTTPQRPAILQHHPIPLGHLAATGGFGTSPANFLARIAVENNLSAPMVDLKERKE</sequence>
<protein>
    <submittedName>
        <fullName evidence="1">Uncharacterized protein LOC114345787</fullName>
    </submittedName>
</protein>
<dbReference type="RefSeq" id="XP_028152376.1">
    <property type="nucleotide sequence ID" value="XM_028296575.1"/>
</dbReference>
<reference evidence="1" key="1">
    <citation type="submission" date="2025-08" db="UniProtKB">
        <authorList>
            <consortium name="RefSeq"/>
        </authorList>
    </citation>
    <scope>IDENTIFICATION</scope>
    <source>
        <tissue evidence="1">Whole insect</tissue>
    </source>
</reference>
<dbReference type="InParanoid" id="A0A6P7GR92"/>
<accession>A0A6P7GR92</accession>
<evidence type="ECO:0000313" key="1">
    <source>
        <dbReference type="RefSeq" id="XP_028152376.1"/>
    </source>
</evidence>
<dbReference type="AlphaFoldDB" id="A0A6P7GR92"/>
<proteinExistence type="predicted"/>
<organism evidence="1">
    <name type="scientific">Diabrotica virgifera virgifera</name>
    <name type="common">western corn rootworm</name>
    <dbReference type="NCBI Taxonomy" id="50390"/>
    <lineage>
        <taxon>Eukaryota</taxon>
        <taxon>Metazoa</taxon>
        <taxon>Ecdysozoa</taxon>
        <taxon>Arthropoda</taxon>
        <taxon>Hexapoda</taxon>
        <taxon>Insecta</taxon>
        <taxon>Pterygota</taxon>
        <taxon>Neoptera</taxon>
        <taxon>Endopterygota</taxon>
        <taxon>Coleoptera</taxon>
        <taxon>Polyphaga</taxon>
        <taxon>Cucujiformia</taxon>
        <taxon>Chrysomeloidea</taxon>
        <taxon>Chrysomelidae</taxon>
        <taxon>Galerucinae</taxon>
        <taxon>Diabroticina</taxon>
        <taxon>Diabroticites</taxon>
        <taxon>Diabrotica</taxon>
    </lineage>
</organism>
<name>A0A6P7GR92_DIAVI</name>
<gene>
    <name evidence="1" type="primary">LOC114345787</name>
</gene>